<protein>
    <submittedName>
        <fullName evidence="5">Polysaccharide export protein</fullName>
    </submittedName>
</protein>
<organism evidence="5 6">
    <name type="scientific">Phreatobacter stygius</name>
    <dbReference type="NCBI Taxonomy" id="1940610"/>
    <lineage>
        <taxon>Bacteria</taxon>
        <taxon>Pseudomonadati</taxon>
        <taxon>Pseudomonadota</taxon>
        <taxon>Alphaproteobacteria</taxon>
        <taxon>Hyphomicrobiales</taxon>
        <taxon>Phreatobacteraceae</taxon>
        <taxon>Phreatobacter</taxon>
    </lineage>
</organism>
<dbReference type="PANTHER" id="PTHR33619">
    <property type="entry name" value="POLYSACCHARIDE EXPORT PROTEIN GFCE-RELATED"/>
    <property type="match status" value="1"/>
</dbReference>
<dbReference type="Gene3D" id="3.30.1950.10">
    <property type="entry name" value="wza like domain"/>
    <property type="match status" value="1"/>
</dbReference>
<sequence>MRRLIALTTCAVALALGGCAGGTPNSGPGVLVDTTRGVVGPLNGDTGTIVPHEAIAPQGPYLLDTGDRLRVVVFGQEGLTNSYAVDASGNISMPLIGALPAAGRSTQGLGTDIAAKLRGGYIRDPSVSVEVETYRPFFIMGEVLAGGQFPYVSGMTVQNAVAIAGGFSPRANRWKIEVTRKVNGQPYRADVPLTHPLMPGDTVVVRERWF</sequence>
<gene>
    <name evidence="5" type="ORF">E8M01_34380</name>
</gene>
<dbReference type="Gene3D" id="3.10.560.10">
    <property type="entry name" value="Outer membrane lipoprotein wza domain like"/>
    <property type="match status" value="1"/>
</dbReference>
<dbReference type="EMBL" id="CP039690">
    <property type="protein sequence ID" value="QCI68876.1"/>
    <property type="molecule type" value="Genomic_DNA"/>
</dbReference>
<evidence type="ECO:0000259" key="3">
    <source>
        <dbReference type="Pfam" id="PF02563"/>
    </source>
</evidence>
<feature type="domain" description="Polysaccharide export protein N-terminal" evidence="3">
    <location>
        <begin position="57"/>
        <end position="131"/>
    </location>
</feature>
<dbReference type="GO" id="GO:0015159">
    <property type="term" value="F:polysaccharide transmembrane transporter activity"/>
    <property type="evidence" value="ECO:0007669"/>
    <property type="project" value="InterPro"/>
</dbReference>
<dbReference type="Pfam" id="PF10531">
    <property type="entry name" value="SLBB"/>
    <property type="match status" value="1"/>
</dbReference>
<dbReference type="InterPro" id="IPR003715">
    <property type="entry name" value="Poly_export_N"/>
</dbReference>
<dbReference type="RefSeq" id="WP_136964291.1">
    <property type="nucleotide sequence ID" value="NZ_CP039690.1"/>
</dbReference>
<evidence type="ECO:0000313" key="5">
    <source>
        <dbReference type="EMBL" id="QCI68876.1"/>
    </source>
</evidence>
<dbReference type="AlphaFoldDB" id="A0A4D7BIM3"/>
<proteinExistence type="predicted"/>
<dbReference type="InterPro" id="IPR049712">
    <property type="entry name" value="Poly_export"/>
</dbReference>
<evidence type="ECO:0000259" key="4">
    <source>
        <dbReference type="Pfam" id="PF10531"/>
    </source>
</evidence>
<keyword evidence="1 2" id="KW-0732">Signal</keyword>
<feature type="chain" id="PRO_5020536198" evidence="2">
    <location>
        <begin position="21"/>
        <end position="210"/>
    </location>
</feature>
<evidence type="ECO:0000313" key="6">
    <source>
        <dbReference type="Proteomes" id="UP000298781"/>
    </source>
</evidence>
<name>A0A4D7BIM3_9HYPH</name>
<accession>A0A4D7BIM3</accession>
<dbReference type="Proteomes" id="UP000298781">
    <property type="component" value="Chromosome"/>
</dbReference>
<evidence type="ECO:0000256" key="2">
    <source>
        <dbReference type="SAM" id="SignalP"/>
    </source>
</evidence>
<feature type="signal peptide" evidence="2">
    <location>
        <begin position="1"/>
        <end position="20"/>
    </location>
</feature>
<feature type="domain" description="Soluble ligand binding" evidence="4">
    <location>
        <begin position="137"/>
        <end position="186"/>
    </location>
</feature>
<dbReference type="PROSITE" id="PS51257">
    <property type="entry name" value="PROKAR_LIPOPROTEIN"/>
    <property type="match status" value="1"/>
</dbReference>
<dbReference type="OrthoDB" id="197007at2"/>
<dbReference type="Pfam" id="PF02563">
    <property type="entry name" value="Poly_export"/>
    <property type="match status" value="1"/>
</dbReference>
<dbReference type="PANTHER" id="PTHR33619:SF3">
    <property type="entry name" value="POLYSACCHARIDE EXPORT PROTEIN GFCE-RELATED"/>
    <property type="match status" value="1"/>
</dbReference>
<reference evidence="5 6" key="1">
    <citation type="submission" date="2019-04" db="EMBL/GenBank/DDBJ databases">
        <title>Phreatobacter aquaticus sp. nov.</title>
        <authorList>
            <person name="Choi A."/>
        </authorList>
    </citation>
    <scope>NUCLEOTIDE SEQUENCE [LARGE SCALE GENOMIC DNA]</scope>
    <source>
        <strain evidence="5 6">KCTC 52518</strain>
    </source>
</reference>
<dbReference type="KEGG" id="pstg:E8M01_34380"/>
<dbReference type="InterPro" id="IPR019554">
    <property type="entry name" value="Soluble_ligand-bd"/>
</dbReference>
<evidence type="ECO:0000256" key="1">
    <source>
        <dbReference type="ARBA" id="ARBA00022729"/>
    </source>
</evidence>
<keyword evidence="6" id="KW-1185">Reference proteome</keyword>